<feature type="compositionally biased region" description="Basic residues" evidence="1">
    <location>
        <begin position="371"/>
        <end position="384"/>
    </location>
</feature>
<feature type="domain" description="GST C-terminal" evidence="3">
    <location>
        <begin position="100"/>
        <end position="233"/>
    </location>
</feature>
<feature type="compositionally biased region" description="Pro residues" evidence="1">
    <location>
        <begin position="930"/>
        <end position="941"/>
    </location>
</feature>
<dbReference type="PANTHER" id="PTHR43969">
    <property type="entry name" value="GLUTATHIONE S TRANSFERASE D10, ISOFORM A-RELATED"/>
    <property type="match status" value="1"/>
</dbReference>
<dbReference type="PROSITE" id="PS50405">
    <property type="entry name" value="GST_CTER"/>
    <property type="match status" value="1"/>
</dbReference>
<feature type="region of interest" description="Disordered" evidence="1">
    <location>
        <begin position="574"/>
        <end position="634"/>
    </location>
</feature>
<feature type="compositionally biased region" description="Pro residues" evidence="1">
    <location>
        <begin position="951"/>
        <end position="963"/>
    </location>
</feature>
<dbReference type="OrthoDB" id="422574at2759"/>
<dbReference type="EMBL" id="CAJHJT010000056">
    <property type="protein sequence ID" value="CAD7014498.1"/>
    <property type="molecule type" value="Genomic_DNA"/>
</dbReference>
<evidence type="ECO:0000259" key="2">
    <source>
        <dbReference type="PROSITE" id="PS50404"/>
    </source>
</evidence>
<dbReference type="InterPro" id="IPR040079">
    <property type="entry name" value="Glutathione_S-Trfase"/>
</dbReference>
<reference evidence="4" key="1">
    <citation type="submission" date="2020-11" db="EMBL/GenBank/DDBJ databases">
        <authorList>
            <person name="Whitehead M."/>
        </authorList>
    </citation>
    <scope>NUCLEOTIDE SEQUENCE</scope>
    <source>
        <strain evidence="4">EGII</strain>
    </source>
</reference>
<dbReference type="Gene3D" id="1.20.1050.10">
    <property type="match status" value="1"/>
</dbReference>
<feature type="region of interest" description="Disordered" evidence="1">
    <location>
        <begin position="275"/>
        <end position="343"/>
    </location>
</feature>
<dbReference type="Pfam" id="PF13417">
    <property type="entry name" value="GST_N_3"/>
    <property type="match status" value="1"/>
</dbReference>
<evidence type="ECO:0000313" key="4">
    <source>
        <dbReference type="EMBL" id="CAD7014498.1"/>
    </source>
</evidence>
<feature type="compositionally biased region" description="Basic and acidic residues" evidence="1">
    <location>
        <begin position="764"/>
        <end position="780"/>
    </location>
</feature>
<feature type="compositionally biased region" description="Polar residues" evidence="1">
    <location>
        <begin position="918"/>
        <end position="927"/>
    </location>
</feature>
<feature type="region of interest" description="Disordered" evidence="1">
    <location>
        <begin position="366"/>
        <end position="394"/>
    </location>
</feature>
<accession>A0A811VDT4</accession>
<gene>
    <name evidence="4" type="ORF">CCAP1982_LOCUS22500</name>
</gene>
<feature type="compositionally biased region" description="Polar residues" evidence="1">
    <location>
        <begin position="781"/>
        <end position="804"/>
    </location>
</feature>
<dbReference type="PROSITE" id="PS50404">
    <property type="entry name" value="GST_NTER"/>
    <property type="match status" value="1"/>
</dbReference>
<feature type="region of interest" description="Disordered" evidence="1">
    <location>
        <begin position="681"/>
        <end position="704"/>
    </location>
</feature>
<dbReference type="SUPFAM" id="SSF52833">
    <property type="entry name" value="Thioredoxin-like"/>
    <property type="match status" value="1"/>
</dbReference>
<evidence type="ECO:0000259" key="3">
    <source>
        <dbReference type="PROSITE" id="PS50405"/>
    </source>
</evidence>
<evidence type="ECO:0000313" key="5">
    <source>
        <dbReference type="Proteomes" id="UP000606786"/>
    </source>
</evidence>
<name>A0A811VDT4_CERCA</name>
<feature type="region of interest" description="Disordered" evidence="1">
    <location>
        <begin position="1349"/>
        <end position="1375"/>
    </location>
</feature>
<comment type="caution">
    <text evidence="4">The sequence shown here is derived from an EMBL/GenBank/DDBJ whole genome shotgun (WGS) entry which is preliminary data.</text>
</comment>
<dbReference type="SFLD" id="SFLDS00019">
    <property type="entry name" value="Glutathione_Transferase_(cytos"/>
    <property type="match status" value="1"/>
</dbReference>
<dbReference type="SFLD" id="SFLDG00358">
    <property type="entry name" value="Main_(cytGST)"/>
    <property type="match status" value="1"/>
</dbReference>
<keyword evidence="5" id="KW-1185">Reference proteome</keyword>
<dbReference type="SUPFAM" id="SSF47616">
    <property type="entry name" value="GST C-terminal domain-like"/>
    <property type="match status" value="1"/>
</dbReference>
<protein>
    <submittedName>
        <fullName evidence="4">(Mediterranean fruit fly) hypothetical protein</fullName>
    </submittedName>
</protein>
<feature type="domain" description="GST N-terminal" evidence="2">
    <location>
        <begin position="11"/>
        <end position="92"/>
    </location>
</feature>
<feature type="compositionally biased region" description="Polar residues" evidence="1">
    <location>
        <begin position="686"/>
        <end position="704"/>
    </location>
</feature>
<dbReference type="Proteomes" id="UP000606786">
    <property type="component" value="Unassembled WGS sequence"/>
</dbReference>
<organism evidence="4 5">
    <name type="scientific">Ceratitis capitata</name>
    <name type="common">Mediterranean fruit fly</name>
    <name type="synonym">Tephritis capitata</name>
    <dbReference type="NCBI Taxonomy" id="7213"/>
    <lineage>
        <taxon>Eukaryota</taxon>
        <taxon>Metazoa</taxon>
        <taxon>Ecdysozoa</taxon>
        <taxon>Arthropoda</taxon>
        <taxon>Hexapoda</taxon>
        <taxon>Insecta</taxon>
        <taxon>Pterygota</taxon>
        <taxon>Neoptera</taxon>
        <taxon>Endopterygota</taxon>
        <taxon>Diptera</taxon>
        <taxon>Brachycera</taxon>
        <taxon>Muscomorpha</taxon>
        <taxon>Tephritoidea</taxon>
        <taxon>Tephritidae</taxon>
        <taxon>Ceratitis</taxon>
        <taxon>Ceratitis</taxon>
    </lineage>
</organism>
<proteinExistence type="predicted"/>
<dbReference type="InterPro" id="IPR010987">
    <property type="entry name" value="Glutathione-S-Trfase_C-like"/>
</dbReference>
<feature type="region of interest" description="Disordered" evidence="1">
    <location>
        <begin position="523"/>
        <end position="542"/>
    </location>
</feature>
<dbReference type="GO" id="GO:0006749">
    <property type="term" value="P:glutathione metabolic process"/>
    <property type="evidence" value="ECO:0007669"/>
    <property type="project" value="TreeGrafter"/>
</dbReference>
<dbReference type="GO" id="GO:0004364">
    <property type="term" value="F:glutathione transferase activity"/>
    <property type="evidence" value="ECO:0007669"/>
    <property type="project" value="TreeGrafter"/>
</dbReference>
<dbReference type="Pfam" id="PF13410">
    <property type="entry name" value="GST_C_2"/>
    <property type="match status" value="1"/>
</dbReference>
<feature type="region of interest" description="Disordered" evidence="1">
    <location>
        <begin position="764"/>
        <end position="806"/>
    </location>
</feature>
<evidence type="ECO:0000256" key="1">
    <source>
        <dbReference type="SAM" id="MobiDB-lite"/>
    </source>
</evidence>
<dbReference type="Gene3D" id="3.40.30.10">
    <property type="entry name" value="Glutaredoxin"/>
    <property type="match status" value="1"/>
</dbReference>
<dbReference type="PANTHER" id="PTHR43969:SF5">
    <property type="entry name" value="GLUTATHIONE S-TRANSFERASE E14"/>
    <property type="match status" value="1"/>
</dbReference>
<dbReference type="InterPro" id="IPR036249">
    <property type="entry name" value="Thioredoxin-like_sf"/>
</dbReference>
<dbReference type="InterPro" id="IPR036282">
    <property type="entry name" value="Glutathione-S-Trfase_C_sf"/>
</dbReference>
<dbReference type="InterPro" id="IPR004045">
    <property type="entry name" value="Glutathione_S-Trfase_N"/>
</dbReference>
<feature type="region of interest" description="Disordered" evidence="1">
    <location>
        <begin position="918"/>
        <end position="963"/>
    </location>
</feature>
<sequence>MFVNDGNNDHVRPILYYDEINPHSRAVLMILNMLDVDVELRPIEMVRGEHLKPAYSKINPAHTVPTLVHKDLAITGNAIFSYVCENNDNVKASQLIALKCYKRHCCVMSRLFFESQVLHRIHGHLMTDLVRQTIFQSDIEYHQKKVEHAYDVMEAYLHDGAFMAGSVLTAADISFLACLGALDMMFPIDVDRQRWQKLNDWFRRMRSLSIQKINSNGIEKQRQIVEHFSKFPFTSDVKRFTIGVRDSLIPRFPVRPDRCSVSVQTVDRQEITANTGQHLEDTLHQNVQPEPSGTSDRDGSRSSYGRNDKILTSPLNENPLPAPVSTEAPNYPPPPPIEQERIEPMDMPVVTGQYLHVRKGPISAGSFVGAHKVKPPVPPKRKKNVTSTAVSPPGENARAKKAIIMEAENQLHSLTRLNGGIESTVLIEVPQEKGIIIPPLIVSRLISSTDLAGANLTTKKSETTMTAQEVNLSDIDNEEFSKASQKLISTVSDFLPPPLLINDKQVALSYNRGTAAPNLMLAVPPPSPENHSQDEKLEDQFPPPPSELLIPKPTSRAKAPRSTKLVCVKGAGESNEKALRKASGAKPASTNEGTTRHAGKIFSDSKSLAARKSLPPESKIRKPTRKVNRGGLFASGTKSPCSNISQASLLAQQNRNVSTKEAKSVWKKMPVKILPNAKIMDKKTAPPNSGSGIKTLDSTESTAKGIQKASGRIAKYNGIKVFKPKNNEKQQRVEGGGQAAFKGKTLSPAADVVTEFLSSKVDKLDKSTTEVVDKPKKKEGSASTTNRIQSNTASSPSPTKNFDTSPFMPGLEFIKSPAKKVGERKLIGKMRRKKVSKVVSQQVTNQRQLSPPVPLTVTAPEIIEQQIEVLNDSLEQTTLSSALTSPQHNVAERSADAPVSVGLVAKLLQALGAATANATPPSYQTNKELPPSPPPALPPLPSETFYQDLPMPLPPLPPPPTSNFPPNDALPQAGTVAKALQSLSAVTADTKPICGTLKPFHKVELQTKAPEKPVPSEVISAVPKGSIPCVAEESKPLAEILTATVQHLHRDNIDKAEKTVLIDDKQSLKKNKTDSDVLLVKENPVTEKLELHKIESVKPVPYTMGMPPTCVNFLMDDLLVHENAQKEQKELNIPEKSLKETLLLSAREEIISQTQPTHAPDFSSSAITGIPKLPKGLVKTTDASKYLSQDPKNYRYILGRAMIEDGLEYMELTPLHRQPNIFITGYTRVQPKTIDSLFVGRGRPTSVSMPNTFGVRPKGLCTHGPSANVVLSTFGYTPMSELESIPENLLPPNVKPIYDKILGAPSKVASTSNVMSITDTTTTSASLTPITPKSEIEQMQIYSSRIKSERPYPTAHRSRTDRANERGININGRVV</sequence>